<organism evidence="3 4">
    <name type="scientific">Hymenobacter psychrotolerans DSM 18569</name>
    <dbReference type="NCBI Taxonomy" id="1121959"/>
    <lineage>
        <taxon>Bacteria</taxon>
        <taxon>Pseudomonadati</taxon>
        <taxon>Bacteroidota</taxon>
        <taxon>Cytophagia</taxon>
        <taxon>Cytophagales</taxon>
        <taxon>Hymenobacteraceae</taxon>
        <taxon>Hymenobacter</taxon>
    </lineage>
</organism>
<feature type="domain" description="Hydantoinase A/oxoprolinase" evidence="1">
    <location>
        <begin position="194"/>
        <end position="503"/>
    </location>
</feature>
<dbReference type="GO" id="GO:0005829">
    <property type="term" value="C:cytosol"/>
    <property type="evidence" value="ECO:0007669"/>
    <property type="project" value="TreeGrafter"/>
</dbReference>
<dbReference type="Gene3D" id="3.30.420.40">
    <property type="match status" value="1"/>
</dbReference>
<evidence type="ECO:0000259" key="2">
    <source>
        <dbReference type="Pfam" id="PF05378"/>
    </source>
</evidence>
<sequence length="718" mass="75913">MRKIKIGIDVGGTFTHAVALDVNGLLVVGKACVPTTHSAAEGVARGVVESMQALLQTAQIAPSEVILIAHSTTQATNALLEGDVATVGIIGMGNGLEGRRARSETNLREVQLAPGKLLPTRFRFLNTRQPVTEAQARAAIEALVAEGAQVIVASEAFGVDDPVNENTVVRVAAAMGLLGTAASSISQLYGLRVRTRTAVINASMMPKMLETANMTEASIRQAGITVPLMIMRSDGGIMDISEMRRRPILTMLSGPAAGVAAALMYARISDGIFLEVGGTSTDISVIKNGKAQIKTAQIGGHRLYLNTLDVRTLGVAGGSVPRLQGSKFVDVGPRSAHIAHLHYVAFANEADFSGLQTTAVQPLPGDPADYLALQRPKDARADYTLTPTCASNLLGLVQDVGHGQANQQAVESGFAALGAVLQRPPRELATELLTLASDKIRPVIRQLSREYKLDPTLIQFVGGGGGASAIVPFAAQALGVEHTITHNGEVISAIGAALAMIRDSVERNILNPTEADLIALRQQAVASVVSMGAEPDTVEVTIEIDSKNKKVIATAMGASELRAREATTETLPEATLLARCAQSLRCEAAALTVAGRTRALWAVAHRHEHRAWLGLVRQQRQPLRVIDQEGTIRLQLSDCLVATNASSGVKNTIRSLVEQLTSFGDAGALVPDIFLLTDARVVDLTGLIQESQIMALVDIELHKLLPTDEVVVIAAEKK</sequence>
<dbReference type="Pfam" id="PF05378">
    <property type="entry name" value="Hydant_A_N"/>
    <property type="match status" value="1"/>
</dbReference>
<accession>A0A1M7EPX6</accession>
<dbReference type="OrthoDB" id="9768323at2"/>
<dbReference type="GO" id="GO:0006749">
    <property type="term" value="P:glutathione metabolic process"/>
    <property type="evidence" value="ECO:0007669"/>
    <property type="project" value="TreeGrafter"/>
</dbReference>
<evidence type="ECO:0000259" key="1">
    <source>
        <dbReference type="Pfam" id="PF01968"/>
    </source>
</evidence>
<gene>
    <name evidence="3" type="ORF">SAMN02746009_03647</name>
</gene>
<dbReference type="STRING" id="1121959.SAMN02746009_03647"/>
<dbReference type="Proteomes" id="UP000183947">
    <property type="component" value="Unassembled WGS sequence"/>
</dbReference>
<dbReference type="Pfam" id="PF01968">
    <property type="entry name" value="Hydantoinase_A"/>
    <property type="match status" value="1"/>
</dbReference>
<dbReference type="InterPro" id="IPR002821">
    <property type="entry name" value="Hydantoinase_A"/>
</dbReference>
<dbReference type="InterPro" id="IPR045079">
    <property type="entry name" value="Oxoprolinase-like"/>
</dbReference>
<dbReference type="InterPro" id="IPR043129">
    <property type="entry name" value="ATPase_NBD"/>
</dbReference>
<dbReference type="InterPro" id="IPR008040">
    <property type="entry name" value="Hydant_A_N"/>
</dbReference>
<evidence type="ECO:0000313" key="4">
    <source>
        <dbReference type="Proteomes" id="UP000183947"/>
    </source>
</evidence>
<evidence type="ECO:0000313" key="3">
    <source>
        <dbReference type="EMBL" id="SHL93539.1"/>
    </source>
</evidence>
<dbReference type="AlphaFoldDB" id="A0A1M7EPX6"/>
<dbReference type="PANTHER" id="PTHR11365">
    <property type="entry name" value="5-OXOPROLINASE RELATED"/>
    <property type="match status" value="1"/>
</dbReference>
<reference evidence="4" key="1">
    <citation type="submission" date="2016-11" db="EMBL/GenBank/DDBJ databases">
        <authorList>
            <person name="Varghese N."/>
            <person name="Submissions S."/>
        </authorList>
    </citation>
    <scope>NUCLEOTIDE SEQUENCE [LARGE SCALE GENOMIC DNA]</scope>
    <source>
        <strain evidence="4">DSM 18569</strain>
    </source>
</reference>
<dbReference type="EMBL" id="FRAS01000026">
    <property type="protein sequence ID" value="SHL93539.1"/>
    <property type="molecule type" value="Genomic_DNA"/>
</dbReference>
<dbReference type="PANTHER" id="PTHR11365:SF23">
    <property type="entry name" value="HYPOTHETICAL 5-OXOPROLINASE (EUROFUNG)-RELATED"/>
    <property type="match status" value="1"/>
</dbReference>
<dbReference type="GO" id="GO:0017168">
    <property type="term" value="F:5-oxoprolinase (ATP-hydrolyzing) activity"/>
    <property type="evidence" value="ECO:0007669"/>
    <property type="project" value="TreeGrafter"/>
</dbReference>
<dbReference type="RefSeq" id="WP_073288200.1">
    <property type="nucleotide sequence ID" value="NZ_FRAS01000026.1"/>
</dbReference>
<keyword evidence="4" id="KW-1185">Reference proteome</keyword>
<proteinExistence type="predicted"/>
<name>A0A1M7EPX6_9BACT</name>
<protein>
    <submittedName>
        <fullName evidence="3">N-methylhydantoinase A/oxoprolinase/acetone carboxylase, beta subunit</fullName>
    </submittedName>
</protein>
<dbReference type="SUPFAM" id="SSF53067">
    <property type="entry name" value="Actin-like ATPase domain"/>
    <property type="match status" value="1"/>
</dbReference>
<feature type="domain" description="Hydantoinase/oxoprolinase N-terminal" evidence="2">
    <location>
        <begin position="5"/>
        <end position="174"/>
    </location>
</feature>